<name>A0AAW1W5J7_RUBAR</name>
<dbReference type="PANTHER" id="PTHR24282">
    <property type="entry name" value="CYTOCHROME P450 FAMILY MEMBER"/>
    <property type="match status" value="1"/>
</dbReference>
<keyword evidence="8" id="KW-0408">Iron</keyword>
<evidence type="ECO:0000313" key="13">
    <source>
        <dbReference type="Proteomes" id="UP001457282"/>
    </source>
</evidence>
<dbReference type="Gene3D" id="1.10.630.10">
    <property type="entry name" value="Cytochrome P450"/>
    <property type="match status" value="1"/>
</dbReference>
<keyword evidence="13" id="KW-1185">Reference proteome</keyword>
<dbReference type="GO" id="GO:0016020">
    <property type="term" value="C:membrane"/>
    <property type="evidence" value="ECO:0007669"/>
    <property type="project" value="UniProtKB-SubCell"/>
</dbReference>
<dbReference type="InterPro" id="IPR036396">
    <property type="entry name" value="Cyt_P450_sf"/>
</dbReference>
<gene>
    <name evidence="12" type="ORF">M0R45_028739</name>
</gene>
<evidence type="ECO:0000256" key="11">
    <source>
        <dbReference type="SAM" id="Phobius"/>
    </source>
</evidence>
<comment type="caution">
    <text evidence="12">The sequence shown here is derived from an EMBL/GenBank/DDBJ whole genome shotgun (WGS) entry which is preliminary data.</text>
</comment>
<dbReference type="GO" id="GO:0016705">
    <property type="term" value="F:oxidoreductase activity, acting on paired donors, with incorporation or reduction of molecular oxygen"/>
    <property type="evidence" value="ECO:0007669"/>
    <property type="project" value="InterPro"/>
</dbReference>
<dbReference type="EMBL" id="JBEDUW010000006">
    <property type="protein sequence ID" value="KAK9920180.1"/>
    <property type="molecule type" value="Genomic_DNA"/>
</dbReference>
<sequence length="208" mass="24235">MEVDAVVIWWSVLLMCQACMVMRLLNKFWFETRRIRSVLSKQGIRGPRPTFPFGNVPEMQKIQSTMINNTHEGFDGQHLNHLPSVFPYIHEWEKEYGPIYMYSTGINQHLYVSDPKLLIEIKQHSSLDLGHDGCDGGIYNRNDQDMGATVISYDRRACFGSNYSFGNQIFEKITDMVEILGKPSLLYGFLNFSWFLPNKKVWNLRKEL</sequence>
<keyword evidence="6 11" id="KW-1133">Transmembrane helix</keyword>
<evidence type="ECO:0000256" key="8">
    <source>
        <dbReference type="ARBA" id="ARBA00023004"/>
    </source>
</evidence>
<keyword evidence="7" id="KW-0560">Oxidoreductase</keyword>
<evidence type="ECO:0000256" key="7">
    <source>
        <dbReference type="ARBA" id="ARBA00023002"/>
    </source>
</evidence>
<dbReference type="GO" id="GO:0004497">
    <property type="term" value="F:monooxygenase activity"/>
    <property type="evidence" value="ECO:0007669"/>
    <property type="project" value="UniProtKB-KW"/>
</dbReference>
<keyword evidence="3" id="KW-0349">Heme</keyword>
<organism evidence="12 13">
    <name type="scientific">Rubus argutus</name>
    <name type="common">Southern blackberry</name>
    <dbReference type="NCBI Taxonomy" id="59490"/>
    <lineage>
        <taxon>Eukaryota</taxon>
        <taxon>Viridiplantae</taxon>
        <taxon>Streptophyta</taxon>
        <taxon>Embryophyta</taxon>
        <taxon>Tracheophyta</taxon>
        <taxon>Spermatophyta</taxon>
        <taxon>Magnoliopsida</taxon>
        <taxon>eudicotyledons</taxon>
        <taxon>Gunneridae</taxon>
        <taxon>Pentapetalae</taxon>
        <taxon>rosids</taxon>
        <taxon>fabids</taxon>
        <taxon>Rosales</taxon>
        <taxon>Rosaceae</taxon>
        <taxon>Rosoideae</taxon>
        <taxon>Rosoideae incertae sedis</taxon>
        <taxon>Rubus</taxon>
    </lineage>
</organism>
<dbReference type="InterPro" id="IPR050665">
    <property type="entry name" value="Cytochrome_P450_Monooxygen"/>
</dbReference>
<evidence type="ECO:0000313" key="12">
    <source>
        <dbReference type="EMBL" id="KAK9920180.1"/>
    </source>
</evidence>
<comment type="subcellular location">
    <subcellularLocation>
        <location evidence="1">Membrane</location>
        <topology evidence="1">Single-pass membrane protein</topology>
    </subcellularLocation>
</comment>
<evidence type="ECO:0000256" key="5">
    <source>
        <dbReference type="ARBA" id="ARBA00022723"/>
    </source>
</evidence>
<reference evidence="12 13" key="1">
    <citation type="journal article" date="2023" name="G3 (Bethesda)">
        <title>A chromosome-length genome assembly and annotation of blackberry (Rubus argutus, cv. 'Hillquist').</title>
        <authorList>
            <person name="Bruna T."/>
            <person name="Aryal R."/>
            <person name="Dudchenko O."/>
            <person name="Sargent D.J."/>
            <person name="Mead D."/>
            <person name="Buti M."/>
            <person name="Cavallini A."/>
            <person name="Hytonen T."/>
            <person name="Andres J."/>
            <person name="Pham M."/>
            <person name="Weisz D."/>
            <person name="Mascagni F."/>
            <person name="Usai G."/>
            <person name="Natali L."/>
            <person name="Bassil N."/>
            <person name="Fernandez G.E."/>
            <person name="Lomsadze A."/>
            <person name="Armour M."/>
            <person name="Olukolu B."/>
            <person name="Poorten T."/>
            <person name="Britton C."/>
            <person name="Davik J."/>
            <person name="Ashrafi H."/>
            <person name="Aiden E.L."/>
            <person name="Borodovsky M."/>
            <person name="Worthington M."/>
        </authorList>
    </citation>
    <scope>NUCLEOTIDE SEQUENCE [LARGE SCALE GENOMIC DNA]</scope>
    <source>
        <strain evidence="12">PI 553951</strain>
    </source>
</reference>
<evidence type="ECO:0000256" key="1">
    <source>
        <dbReference type="ARBA" id="ARBA00004167"/>
    </source>
</evidence>
<keyword evidence="4 11" id="KW-0812">Transmembrane</keyword>
<protein>
    <recommendedName>
        <fullName evidence="14">Cytochrome P450</fullName>
    </recommendedName>
</protein>
<feature type="transmembrane region" description="Helical" evidence="11">
    <location>
        <begin position="6"/>
        <end position="26"/>
    </location>
</feature>
<evidence type="ECO:0000256" key="10">
    <source>
        <dbReference type="ARBA" id="ARBA00023136"/>
    </source>
</evidence>
<dbReference type="AlphaFoldDB" id="A0AAW1W5J7"/>
<dbReference type="PANTHER" id="PTHR24282:SF130">
    <property type="entry name" value="CYTOCHROME P450 FAMILY PROTEIN"/>
    <property type="match status" value="1"/>
</dbReference>
<evidence type="ECO:0008006" key="14">
    <source>
        <dbReference type="Google" id="ProtNLM"/>
    </source>
</evidence>
<dbReference type="Proteomes" id="UP001457282">
    <property type="component" value="Unassembled WGS sequence"/>
</dbReference>
<evidence type="ECO:0000256" key="3">
    <source>
        <dbReference type="ARBA" id="ARBA00022617"/>
    </source>
</evidence>
<keyword evidence="9" id="KW-0503">Monooxygenase</keyword>
<evidence type="ECO:0000256" key="9">
    <source>
        <dbReference type="ARBA" id="ARBA00023033"/>
    </source>
</evidence>
<dbReference type="GO" id="GO:0020037">
    <property type="term" value="F:heme binding"/>
    <property type="evidence" value="ECO:0007669"/>
    <property type="project" value="InterPro"/>
</dbReference>
<evidence type="ECO:0000256" key="4">
    <source>
        <dbReference type="ARBA" id="ARBA00022692"/>
    </source>
</evidence>
<keyword evidence="10 11" id="KW-0472">Membrane</keyword>
<comment type="similarity">
    <text evidence="2">Belongs to the cytochrome P450 family.</text>
</comment>
<proteinExistence type="inferred from homology"/>
<keyword evidence="5" id="KW-0479">Metal-binding</keyword>
<evidence type="ECO:0000256" key="6">
    <source>
        <dbReference type="ARBA" id="ARBA00022989"/>
    </source>
</evidence>
<accession>A0AAW1W5J7</accession>
<dbReference type="SUPFAM" id="SSF48264">
    <property type="entry name" value="Cytochrome P450"/>
    <property type="match status" value="1"/>
</dbReference>
<dbReference type="GO" id="GO:0005506">
    <property type="term" value="F:iron ion binding"/>
    <property type="evidence" value="ECO:0007669"/>
    <property type="project" value="InterPro"/>
</dbReference>
<evidence type="ECO:0000256" key="2">
    <source>
        <dbReference type="ARBA" id="ARBA00010617"/>
    </source>
</evidence>